<accession>A0A7W7DVV0</accession>
<proteinExistence type="predicted"/>
<gene>
    <name evidence="3" type="ORF">HDA30_000056</name>
</gene>
<evidence type="ECO:0000256" key="1">
    <source>
        <dbReference type="SAM" id="MobiDB-lite"/>
    </source>
</evidence>
<feature type="transmembrane region" description="Helical" evidence="2">
    <location>
        <begin position="133"/>
        <end position="159"/>
    </location>
</feature>
<dbReference type="Proteomes" id="UP000540191">
    <property type="component" value="Unassembled WGS sequence"/>
</dbReference>
<keyword evidence="2" id="KW-0812">Transmembrane</keyword>
<feature type="transmembrane region" description="Helical" evidence="2">
    <location>
        <begin position="101"/>
        <end position="121"/>
    </location>
</feature>
<feature type="compositionally biased region" description="Polar residues" evidence="1">
    <location>
        <begin position="15"/>
        <end position="32"/>
    </location>
</feature>
<keyword evidence="4" id="KW-1185">Reference proteome</keyword>
<feature type="compositionally biased region" description="Basic and acidic residues" evidence="1">
    <location>
        <begin position="34"/>
        <end position="44"/>
    </location>
</feature>
<organism evidence="3 4">
    <name type="scientific">Micrococcus cohnii</name>
    <dbReference type="NCBI Taxonomy" id="993416"/>
    <lineage>
        <taxon>Bacteria</taxon>
        <taxon>Bacillati</taxon>
        <taxon>Actinomycetota</taxon>
        <taxon>Actinomycetes</taxon>
        <taxon>Micrococcales</taxon>
        <taxon>Micrococcaceae</taxon>
        <taxon>Micrococcus</taxon>
    </lineage>
</organism>
<comment type="caution">
    <text evidence="3">The sequence shown here is derived from an EMBL/GenBank/DDBJ whole genome shotgun (WGS) entry which is preliminary data.</text>
</comment>
<keyword evidence="2" id="KW-0472">Membrane</keyword>
<dbReference type="AlphaFoldDB" id="A0A7W7DVV0"/>
<feature type="transmembrane region" description="Helical" evidence="2">
    <location>
        <begin position="165"/>
        <end position="193"/>
    </location>
</feature>
<reference evidence="3 4" key="1">
    <citation type="submission" date="2020-08" db="EMBL/GenBank/DDBJ databases">
        <title>Sequencing the genomes of 1000 actinobacteria strains.</title>
        <authorList>
            <person name="Klenk H.-P."/>
        </authorList>
    </citation>
    <scope>NUCLEOTIDE SEQUENCE [LARGE SCALE GENOMIC DNA]</scope>
    <source>
        <strain evidence="3 4">DSM 23974</strain>
    </source>
</reference>
<dbReference type="EMBL" id="JACHNA010000001">
    <property type="protein sequence ID" value="MBB4734548.1"/>
    <property type="molecule type" value="Genomic_DNA"/>
</dbReference>
<sequence length="214" mass="22573">MSTTLSDRPPHPSGEQPQRYTQAPYQTHSQPSPEGRHPQDRSQDHPQASGPVDPSRASRGRSIGAGLCLMLGPLLLIFSGAHAISSAPERLTTALVSPSYAAGQLIADVMIVAAGVILIFVSSRLRRSRVTRVLFVTVAVLAALRLISLVIAISAVGVAPEAASYLMVVSVTATAVLDLVALVVLVYGIVMLFRRGHVLESPAARTAADGQARR</sequence>
<protein>
    <submittedName>
        <fullName evidence="3">Putative membrane protein</fullName>
    </submittedName>
</protein>
<feature type="region of interest" description="Disordered" evidence="1">
    <location>
        <begin position="1"/>
        <end position="59"/>
    </location>
</feature>
<name>A0A7W7DVV0_9MICC</name>
<feature type="transmembrane region" description="Helical" evidence="2">
    <location>
        <begin position="63"/>
        <end position="81"/>
    </location>
</feature>
<evidence type="ECO:0000313" key="4">
    <source>
        <dbReference type="Proteomes" id="UP000540191"/>
    </source>
</evidence>
<evidence type="ECO:0000256" key="2">
    <source>
        <dbReference type="SAM" id="Phobius"/>
    </source>
</evidence>
<keyword evidence="2" id="KW-1133">Transmembrane helix</keyword>
<evidence type="ECO:0000313" key="3">
    <source>
        <dbReference type="EMBL" id="MBB4734548.1"/>
    </source>
</evidence>
<dbReference type="RefSeq" id="WP_184240742.1">
    <property type="nucleotide sequence ID" value="NZ_JACHNA010000001.1"/>
</dbReference>